<evidence type="ECO:0000256" key="4">
    <source>
        <dbReference type="ARBA" id="ARBA00012155"/>
    </source>
</evidence>
<accession>A0A1E3PPQ3</accession>
<dbReference type="GO" id="GO:0030488">
    <property type="term" value="P:tRNA methylation"/>
    <property type="evidence" value="ECO:0007669"/>
    <property type="project" value="TreeGrafter"/>
</dbReference>
<dbReference type="SUPFAM" id="SSF50965">
    <property type="entry name" value="Galactose oxidase, central domain"/>
    <property type="match status" value="1"/>
</dbReference>
<evidence type="ECO:0000256" key="1">
    <source>
        <dbReference type="ARBA" id="ARBA00001806"/>
    </source>
</evidence>
<evidence type="ECO:0000256" key="9">
    <source>
        <dbReference type="ARBA" id="ARBA00022691"/>
    </source>
</evidence>
<dbReference type="OrthoDB" id="47172at2759"/>
<dbReference type="Pfam" id="PF04072">
    <property type="entry name" value="LCM"/>
    <property type="match status" value="1"/>
</dbReference>
<dbReference type="Gene3D" id="3.40.50.150">
    <property type="entry name" value="Vaccinia Virus protein VP39"/>
    <property type="match status" value="1"/>
</dbReference>
<proteinExistence type="inferred from homology"/>
<dbReference type="Gene3D" id="2.120.10.80">
    <property type="entry name" value="Kelch-type beta propeller"/>
    <property type="match status" value="1"/>
</dbReference>
<keyword evidence="9" id="KW-0949">S-adenosyl-L-methionine</keyword>
<sequence>MTEAQSKKKVASLSAKLKKKIIEDECIQGTNNSSIASKRSVEILYWNKTSLEGQKPLEFFSYFVKKPLRRSPAINRGYWIRVEAMCHIIEKTIQESGAKKTVIVNLGCGFDPYPFQYLYQPNHKENIIFVDVDYPELMMKKVNTIRQSPELRNIVGEEDTTNLPVGVSMKCKNYIALSCDLRELEKFESQLLSLNLLDDSVILFTAEVSITYMFKEAADMVIEWAASLPNSRFALLEQILPVGEDYPFAKAMLKHFSKLSSPLHSVRSYPLMSDQKNRFLSRGWKNVGTSDLNDFWERYISTEKKNFVKSVEDFDEEEEFAIFGQHYIILHASNNNESSPFIDKVNPHSETESISIKASLIELPETHRKFAAGAVIDNGINSGLLLHGGSGQSRLNTSLLLTDETQAFNIPSGDLTARMCHSLTSLPNGDIILIGGRTAPSRGLSDCWLLSKGTWERVQNLPEPRFRHSAISIGDGRVLVLGGTKSSEASKWIIWERKTGWSNVSCNNAEIPMISSALAWNSENKFGVVIGGELEDCTVSDNVYRFTFEDDAIECFEVPVLSKSLVKRYGAKALFTTENEVFIAGGISPFETFGASTVFALLNVKDGSIVSLSLPEEIQKKLPLTIGFNMDIYKGDVIVYGGGGVCYSFGSVWNDILVLHFADSIKSVHCLS</sequence>
<evidence type="ECO:0000256" key="10">
    <source>
        <dbReference type="ARBA" id="ARBA00022694"/>
    </source>
</evidence>
<comment type="catalytic activity">
    <reaction evidence="1">
        <text>7-[(3S)-3-amino-3-carboxypropyl]wyosine(37) in tRNA(Phe) + S-adenosyl-L-methionine = 7-[(3S)-(3-amino-3-methoxycarbonyl)propyl]wyosine(37) in tRNA(Phe) + S-adenosyl-L-homocysteine</text>
        <dbReference type="Rhea" id="RHEA:36903"/>
        <dbReference type="Rhea" id="RHEA-COMP:10379"/>
        <dbReference type="Rhea" id="RHEA-COMP:11844"/>
        <dbReference type="ChEBI" id="CHEBI:57856"/>
        <dbReference type="ChEBI" id="CHEBI:59789"/>
        <dbReference type="ChEBI" id="CHEBI:73543"/>
        <dbReference type="ChEBI" id="CHEBI:74275"/>
        <dbReference type="EC" id="2.1.1.290"/>
    </reaction>
</comment>
<name>A0A1E3PPQ3_9ASCO</name>
<comment type="pathway">
    <text evidence="2">tRNA modification; wybutosine-tRNA(Phe) biosynthesis.</text>
</comment>
<dbReference type="STRING" id="857566.A0A1E3PPQ3"/>
<dbReference type="Proteomes" id="UP000095009">
    <property type="component" value="Unassembled WGS sequence"/>
</dbReference>
<evidence type="ECO:0000256" key="8">
    <source>
        <dbReference type="ARBA" id="ARBA00022679"/>
    </source>
</evidence>
<dbReference type="PANTHER" id="PTHR46529">
    <property type="entry name" value="TRNA WYBUTOSINE-SYNTHESIZING PROTEIN 4"/>
    <property type="match status" value="1"/>
</dbReference>
<dbReference type="UniPathway" id="UPA00375"/>
<keyword evidence="15" id="KW-1185">Reference proteome</keyword>
<evidence type="ECO:0000256" key="13">
    <source>
        <dbReference type="ARBA" id="ARBA00049250"/>
    </source>
</evidence>
<dbReference type="SUPFAM" id="SSF53335">
    <property type="entry name" value="S-adenosyl-L-methionine-dependent methyltransferases"/>
    <property type="match status" value="1"/>
</dbReference>
<dbReference type="GO" id="GO:0008175">
    <property type="term" value="F:tRNA methyltransferase activity"/>
    <property type="evidence" value="ECO:0007669"/>
    <property type="project" value="TreeGrafter"/>
</dbReference>
<dbReference type="InterPro" id="IPR015915">
    <property type="entry name" value="Kelch-typ_b-propeller"/>
</dbReference>
<evidence type="ECO:0000313" key="15">
    <source>
        <dbReference type="Proteomes" id="UP000095009"/>
    </source>
</evidence>
<dbReference type="EC" id="2.3.1.231" evidence="4"/>
<dbReference type="PANTHER" id="PTHR46529:SF1">
    <property type="entry name" value="TRNA WYBUTOSINE-SYNTHESIZING PROTEIN 4"/>
    <property type="match status" value="1"/>
</dbReference>
<dbReference type="GO" id="GO:0031591">
    <property type="term" value="P:wybutosine biosynthetic process"/>
    <property type="evidence" value="ECO:0007669"/>
    <property type="project" value="TreeGrafter"/>
</dbReference>
<evidence type="ECO:0000256" key="6">
    <source>
        <dbReference type="ARBA" id="ARBA00018045"/>
    </source>
</evidence>
<comment type="similarity">
    <text evidence="3">Belongs to the methyltransferase superfamily. LCMT family.</text>
</comment>
<organism evidence="14 15">
    <name type="scientific">Nadsonia fulvescens var. elongata DSM 6958</name>
    <dbReference type="NCBI Taxonomy" id="857566"/>
    <lineage>
        <taxon>Eukaryota</taxon>
        <taxon>Fungi</taxon>
        <taxon>Dikarya</taxon>
        <taxon>Ascomycota</taxon>
        <taxon>Saccharomycotina</taxon>
        <taxon>Dipodascomycetes</taxon>
        <taxon>Dipodascales</taxon>
        <taxon>Dipodascales incertae sedis</taxon>
        <taxon>Nadsonia</taxon>
    </lineage>
</organism>
<dbReference type="AlphaFoldDB" id="A0A1E3PPQ3"/>
<dbReference type="Pfam" id="PF13418">
    <property type="entry name" value="Beta-prop_TYW4"/>
    <property type="match status" value="1"/>
</dbReference>
<evidence type="ECO:0000256" key="7">
    <source>
        <dbReference type="ARBA" id="ARBA00022603"/>
    </source>
</evidence>
<evidence type="ECO:0000313" key="14">
    <source>
        <dbReference type="EMBL" id="ODQ67415.1"/>
    </source>
</evidence>
<evidence type="ECO:0000256" key="12">
    <source>
        <dbReference type="ARBA" id="ARBA00030847"/>
    </source>
</evidence>
<evidence type="ECO:0000256" key="11">
    <source>
        <dbReference type="ARBA" id="ARBA00029750"/>
    </source>
</evidence>
<dbReference type="InterPro" id="IPR011043">
    <property type="entry name" value="Gal_Oxase/kelch_b-propeller"/>
</dbReference>
<reference evidence="14 15" key="1">
    <citation type="journal article" date="2016" name="Proc. Natl. Acad. Sci. U.S.A.">
        <title>Comparative genomics of biotechnologically important yeasts.</title>
        <authorList>
            <person name="Riley R."/>
            <person name="Haridas S."/>
            <person name="Wolfe K.H."/>
            <person name="Lopes M.R."/>
            <person name="Hittinger C.T."/>
            <person name="Goeker M."/>
            <person name="Salamov A.A."/>
            <person name="Wisecaver J.H."/>
            <person name="Long T.M."/>
            <person name="Calvey C.H."/>
            <person name="Aerts A.L."/>
            <person name="Barry K.W."/>
            <person name="Choi C."/>
            <person name="Clum A."/>
            <person name="Coughlan A.Y."/>
            <person name="Deshpande S."/>
            <person name="Douglass A.P."/>
            <person name="Hanson S.J."/>
            <person name="Klenk H.-P."/>
            <person name="LaButti K.M."/>
            <person name="Lapidus A."/>
            <person name="Lindquist E.A."/>
            <person name="Lipzen A.M."/>
            <person name="Meier-Kolthoff J.P."/>
            <person name="Ohm R.A."/>
            <person name="Otillar R.P."/>
            <person name="Pangilinan J.L."/>
            <person name="Peng Y."/>
            <person name="Rokas A."/>
            <person name="Rosa C.A."/>
            <person name="Scheuner C."/>
            <person name="Sibirny A.A."/>
            <person name="Slot J.C."/>
            <person name="Stielow J.B."/>
            <person name="Sun H."/>
            <person name="Kurtzman C.P."/>
            <person name="Blackwell M."/>
            <person name="Grigoriev I.V."/>
            <person name="Jeffries T.W."/>
        </authorList>
    </citation>
    <scope>NUCLEOTIDE SEQUENCE [LARGE SCALE GENOMIC DNA]</scope>
    <source>
        <strain evidence="14 15">DSM 6958</strain>
    </source>
</reference>
<dbReference type="InterPro" id="IPR007213">
    <property type="entry name" value="Ppm1/Ppm2/Tcmp"/>
</dbReference>
<dbReference type="EMBL" id="KV454407">
    <property type="protein sequence ID" value="ODQ67415.1"/>
    <property type="molecule type" value="Genomic_DNA"/>
</dbReference>
<evidence type="ECO:0000256" key="2">
    <source>
        <dbReference type="ARBA" id="ARBA00004797"/>
    </source>
</evidence>
<dbReference type="EC" id="2.1.1.290" evidence="5"/>
<keyword evidence="10" id="KW-0819">tRNA processing</keyword>
<keyword evidence="7" id="KW-0489">Methyltransferase</keyword>
<dbReference type="InterPro" id="IPR029063">
    <property type="entry name" value="SAM-dependent_MTases_sf"/>
</dbReference>
<evidence type="ECO:0000256" key="3">
    <source>
        <dbReference type="ARBA" id="ARBA00010703"/>
    </source>
</evidence>
<keyword evidence="8" id="KW-0808">Transferase</keyword>
<protein>
    <recommendedName>
        <fullName evidence="6">tRNA wybutosine-synthesizing protein 4</fullName>
        <ecNumber evidence="5">2.1.1.290</ecNumber>
        <ecNumber evidence="4">2.3.1.231</ecNumber>
    </recommendedName>
    <alternativeName>
        <fullName evidence="12">tRNA(Phe) (7-(3-amino-3-(methoxycarbonyl)propyl)wyosine(37)-N)-methoxycarbonyltransferase</fullName>
    </alternativeName>
    <alternativeName>
        <fullName evidence="11">tRNA(Phe) (7-(3-amino-3-carboxypropyl)wyosine(37)-O)-methyltransferase</fullName>
    </alternativeName>
</protein>
<evidence type="ECO:0000256" key="5">
    <source>
        <dbReference type="ARBA" id="ARBA00012779"/>
    </source>
</evidence>
<comment type="catalytic activity">
    <reaction evidence="13">
        <text>7-[(3S)-(3-amino-3-methoxycarbonyl)propyl]wyosine(37) in tRNA(Phe) + S-adenosyl-L-methionine + CO2 = wybutosine(37) in tRNA(Phe) + S-adenosyl-L-homocysteine + 2 H(+)</text>
        <dbReference type="Rhea" id="RHEA:37119"/>
        <dbReference type="Rhea" id="RHEA-COMP:11844"/>
        <dbReference type="Rhea" id="RHEA-COMP:11847"/>
        <dbReference type="ChEBI" id="CHEBI:15378"/>
        <dbReference type="ChEBI" id="CHEBI:16526"/>
        <dbReference type="ChEBI" id="CHEBI:57856"/>
        <dbReference type="ChEBI" id="CHEBI:59789"/>
        <dbReference type="ChEBI" id="CHEBI:73544"/>
        <dbReference type="ChEBI" id="CHEBI:74275"/>
        <dbReference type="EC" id="2.3.1.231"/>
    </reaction>
</comment>
<gene>
    <name evidence="14" type="ORF">NADFUDRAFT_49845</name>
</gene>